<gene>
    <name evidence="1" type="ORF">LCGC14_1938470</name>
</gene>
<name>A0A0F9FKY1_9ZZZZ</name>
<dbReference type="EMBL" id="LAZR01020938">
    <property type="protein sequence ID" value="KKL87059.1"/>
    <property type="molecule type" value="Genomic_DNA"/>
</dbReference>
<sequence length="80" mass="9383">MKVLAISGDKQYFRLGEDRDNSSWYTRTSEVESICSTLNKGDEVKITFEKDKDNKNTILTQQKNFKENDKNNNTFSYTFN</sequence>
<protein>
    <submittedName>
        <fullName evidence="1">Uncharacterized protein</fullName>
    </submittedName>
</protein>
<organism evidence="1">
    <name type="scientific">marine sediment metagenome</name>
    <dbReference type="NCBI Taxonomy" id="412755"/>
    <lineage>
        <taxon>unclassified sequences</taxon>
        <taxon>metagenomes</taxon>
        <taxon>ecological metagenomes</taxon>
    </lineage>
</organism>
<reference evidence="1" key="1">
    <citation type="journal article" date="2015" name="Nature">
        <title>Complex archaea that bridge the gap between prokaryotes and eukaryotes.</title>
        <authorList>
            <person name="Spang A."/>
            <person name="Saw J.H."/>
            <person name="Jorgensen S.L."/>
            <person name="Zaremba-Niedzwiedzka K."/>
            <person name="Martijn J."/>
            <person name="Lind A.E."/>
            <person name="van Eijk R."/>
            <person name="Schleper C."/>
            <person name="Guy L."/>
            <person name="Ettema T.J."/>
        </authorList>
    </citation>
    <scope>NUCLEOTIDE SEQUENCE</scope>
</reference>
<evidence type="ECO:0000313" key="1">
    <source>
        <dbReference type="EMBL" id="KKL87059.1"/>
    </source>
</evidence>
<proteinExistence type="predicted"/>
<accession>A0A0F9FKY1</accession>
<comment type="caution">
    <text evidence="1">The sequence shown here is derived from an EMBL/GenBank/DDBJ whole genome shotgun (WGS) entry which is preliminary data.</text>
</comment>
<dbReference type="AlphaFoldDB" id="A0A0F9FKY1"/>